<name>A0AAD3RAH5_LATJO</name>
<evidence type="ECO:0000313" key="1">
    <source>
        <dbReference type="EMBL" id="GLD61833.1"/>
    </source>
</evidence>
<reference evidence="1" key="1">
    <citation type="submission" date="2022-08" db="EMBL/GenBank/DDBJ databases">
        <title>Genome sequencing of akame (Lates japonicus).</title>
        <authorList>
            <person name="Hashiguchi Y."/>
            <person name="Takahashi H."/>
        </authorList>
    </citation>
    <scope>NUCLEOTIDE SEQUENCE</scope>
    <source>
        <strain evidence="1">Kochi</strain>
    </source>
</reference>
<dbReference type="AlphaFoldDB" id="A0AAD3RAH5"/>
<dbReference type="EMBL" id="BRZM01000048">
    <property type="protein sequence ID" value="GLD61833.1"/>
    <property type="molecule type" value="Genomic_DNA"/>
</dbReference>
<proteinExistence type="predicted"/>
<evidence type="ECO:0000313" key="2">
    <source>
        <dbReference type="Proteomes" id="UP001279410"/>
    </source>
</evidence>
<protein>
    <submittedName>
        <fullName evidence="1">Ferric-chelate reductase 1</fullName>
    </submittedName>
</protein>
<dbReference type="Proteomes" id="UP001279410">
    <property type="component" value="Unassembled WGS sequence"/>
</dbReference>
<keyword evidence="2" id="KW-1185">Reference proteome</keyword>
<feature type="non-terminal residue" evidence="1">
    <location>
        <position position="97"/>
    </location>
</feature>
<sequence>MMPVHRPSPLHHQPTIYTVSIKCYLQAWWTHHRTQLLVQASGQEEGRKSADLGGTWQQSHYGDIYFSATLVQDYTAFWVQLSSSSLRLDSIGNSAAQ</sequence>
<accession>A0AAD3RAH5</accession>
<comment type="caution">
    <text evidence="1">The sequence shown here is derived from an EMBL/GenBank/DDBJ whole genome shotgun (WGS) entry which is preliminary data.</text>
</comment>
<organism evidence="1 2">
    <name type="scientific">Lates japonicus</name>
    <name type="common">Japanese lates</name>
    <dbReference type="NCBI Taxonomy" id="270547"/>
    <lineage>
        <taxon>Eukaryota</taxon>
        <taxon>Metazoa</taxon>
        <taxon>Chordata</taxon>
        <taxon>Craniata</taxon>
        <taxon>Vertebrata</taxon>
        <taxon>Euteleostomi</taxon>
        <taxon>Actinopterygii</taxon>
        <taxon>Neopterygii</taxon>
        <taxon>Teleostei</taxon>
        <taxon>Neoteleostei</taxon>
        <taxon>Acanthomorphata</taxon>
        <taxon>Carangaria</taxon>
        <taxon>Carangaria incertae sedis</taxon>
        <taxon>Centropomidae</taxon>
        <taxon>Lates</taxon>
    </lineage>
</organism>
<gene>
    <name evidence="1" type="ORF">AKAME5_001360700</name>
</gene>